<comment type="caution">
    <text evidence="2">The sequence shown here is derived from an EMBL/GenBank/DDBJ whole genome shotgun (WGS) entry which is preliminary data.</text>
</comment>
<name>A0AA37Q3Y2_9BACT</name>
<organism evidence="2 3">
    <name type="scientific">Roseisolibacter agri</name>
    <dbReference type="NCBI Taxonomy" id="2014610"/>
    <lineage>
        <taxon>Bacteria</taxon>
        <taxon>Pseudomonadati</taxon>
        <taxon>Gemmatimonadota</taxon>
        <taxon>Gemmatimonadia</taxon>
        <taxon>Gemmatimonadales</taxon>
        <taxon>Gemmatimonadaceae</taxon>
        <taxon>Roseisolibacter</taxon>
    </lineage>
</organism>
<keyword evidence="3" id="KW-1185">Reference proteome</keyword>
<accession>A0AA37Q3Y2</accession>
<sequence length="138" mass="14481">MLPLAGAAFPLLLLGGCIPLPGGHALTRKIVAAKEGEATLVADDGARCKVPPRTFAAVQPGEEHACVWKEADGAPVPTPSAPRPPRRLPGQPPAPERTVAADVGAWGSPRLRLAAHGLPTHLNVRVWRTYGPHLPVTR</sequence>
<dbReference type="EMBL" id="BRXS01000003">
    <property type="protein sequence ID" value="GLC25929.1"/>
    <property type="molecule type" value="Genomic_DNA"/>
</dbReference>
<dbReference type="AlphaFoldDB" id="A0AA37Q3Y2"/>
<evidence type="ECO:0000313" key="3">
    <source>
        <dbReference type="Proteomes" id="UP001161325"/>
    </source>
</evidence>
<feature type="region of interest" description="Disordered" evidence="1">
    <location>
        <begin position="71"/>
        <end position="98"/>
    </location>
</feature>
<proteinExistence type="predicted"/>
<gene>
    <name evidence="2" type="ORF">rosag_24420</name>
</gene>
<evidence type="ECO:0000256" key="1">
    <source>
        <dbReference type="SAM" id="MobiDB-lite"/>
    </source>
</evidence>
<dbReference type="Proteomes" id="UP001161325">
    <property type="component" value="Unassembled WGS sequence"/>
</dbReference>
<protein>
    <submittedName>
        <fullName evidence="2">Uncharacterized protein</fullName>
    </submittedName>
</protein>
<reference evidence="2" key="1">
    <citation type="submission" date="2022-08" db="EMBL/GenBank/DDBJ databases">
        <title>Draft genome sequencing of Roseisolibacter agri AW1220.</title>
        <authorList>
            <person name="Tobiishi Y."/>
            <person name="Tonouchi A."/>
        </authorList>
    </citation>
    <scope>NUCLEOTIDE SEQUENCE</scope>
    <source>
        <strain evidence="2">AW1220</strain>
    </source>
</reference>
<dbReference type="RefSeq" id="WP_284350392.1">
    <property type="nucleotide sequence ID" value="NZ_BRXS01000003.1"/>
</dbReference>
<evidence type="ECO:0000313" key="2">
    <source>
        <dbReference type="EMBL" id="GLC25929.1"/>
    </source>
</evidence>